<dbReference type="InterPro" id="IPR042935">
    <property type="entry name" value="Tad1"/>
</dbReference>
<dbReference type="GeneID" id="27349956"/>
<dbReference type="PROSITE" id="PS50141">
    <property type="entry name" value="A_DEAMIN_EDITASE"/>
    <property type="match status" value="1"/>
</dbReference>
<name>A0A0D1ZBJ7_9EURO</name>
<evidence type="ECO:0000256" key="1">
    <source>
        <dbReference type="SAM" id="MobiDB-lite"/>
    </source>
</evidence>
<sequence length="461" mass="51364">MNLLPERVAQLALATFNSLPPKCKPRTLLDGTTEWTPMSAVVLAQEGQDAPLTCVSLATGTKCLSTSALPRCKGLVVHDSHAEILALRGFNRWLLSEIEAILRDPTYTSPYLELTPRDDAGWRRGFPFRLRDHVTIHFFTTEAPCGDASMEILMESLPSGDANPWPVECDTPTSLQGRGYFSLLGYVRRKPARADAEPSGSKSCTDKLAVKQFTSILSFPADLFVERTPSAYIKSLVVYTDQYNPVGYERAFGPEGRLSLLGDAGIFFSVQPLRADFTRFAFERRRPHPANSMQATSKTSNISVLWVQAAGTNRSNVVEVLINGVKQGYRQWDERLGKASTVSRRELWATGLRISRLLENLDTFDNLGSVPGQGDIGWFKMTQSTLSARTYEEAKLSALRESRRECRKHVTDILDNWTKNAGDSDWDCDLTERLIRATPGRDCPARSSQPFLHERGSQALP</sequence>
<dbReference type="STRING" id="569365.A0A0D1ZBJ7"/>
<evidence type="ECO:0000313" key="4">
    <source>
        <dbReference type="Proteomes" id="UP000054466"/>
    </source>
</evidence>
<dbReference type="HOGENOM" id="CLU_005382_2_1_1"/>
<feature type="region of interest" description="Disordered" evidence="1">
    <location>
        <begin position="441"/>
        <end position="461"/>
    </location>
</feature>
<organism evidence="3 4">
    <name type="scientific">Cladophialophora immunda</name>
    <dbReference type="NCBI Taxonomy" id="569365"/>
    <lineage>
        <taxon>Eukaryota</taxon>
        <taxon>Fungi</taxon>
        <taxon>Dikarya</taxon>
        <taxon>Ascomycota</taxon>
        <taxon>Pezizomycotina</taxon>
        <taxon>Eurotiomycetes</taxon>
        <taxon>Chaetothyriomycetidae</taxon>
        <taxon>Chaetothyriales</taxon>
        <taxon>Herpotrichiellaceae</taxon>
        <taxon>Cladophialophora</taxon>
    </lineage>
</organism>
<reference evidence="3 4" key="1">
    <citation type="submission" date="2015-01" db="EMBL/GenBank/DDBJ databases">
        <title>The Genome Sequence of Cladophialophora immunda CBS83496.</title>
        <authorList>
            <consortium name="The Broad Institute Genomics Platform"/>
            <person name="Cuomo C."/>
            <person name="de Hoog S."/>
            <person name="Gorbushina A."/>
            <person name="Stielow B."/>
            <person name="Teixiera M."/>
            <person name="Abouelleil A."/>
            <person name="Chapman S.B."/>
            <person name="Priest M."/>
            <person name="Young S.K."/>
            <person name="Wortman J."/>
            <person name="Nusbaum C."/>
            <person name="Birren B."/>
        </authorList>
    </citation>
    <scope>NUCLEOTIDE SEQUENCE [LARGE SCALE GENOMIC DNA]</scope>
    <source>
        <strain evidence="3 4">CBS 83496</strain>
    </source>
</reference>
<evidence type="ECO:0000259" key="2">
    <source>
        <dbReference type="PROSITE" id="PS50141"/>
    </source>
</evidence>
<dbReference type="Proteomes" id="UP000054466">
    <property type="component" value="Unassembled WGS sequence"/>
</dbReference>
<dbReference type="GO" id="GO:0043829">
    <property type="term" value="F:tRNA-specific adenosine-37 deaminase activity"/>
    <property type="evidence" value="ECO:0007669"/>
    <property type="project" value="TreeGrafter"/>
</dbReference>
<proteinExistence type="predicted"/>
<dbReference type="VEuPathDB" id="FungiDB:PV07_10762"/>
<feature type="compositionally biased region" description="Basic and acidic residues" evidence="1">
    <location>
        <begin position="452"/>
        <end position="461"/>
    </location>
</feature>
<dbReference type="AlphaFoldDB" id="A0A0D1ZBJ7"/>
<dbReference type="Pfam" id="PF02137">
    <property type="entry name" value="A_deamin"/>
    <property type="match status" value="1"/>
</dbReference>
<accession>A0A0D1ZBJ7</accession>
<dbReference type="PANTHER" id="PTHR47803">
    <property type="entry name" value="TRNA-SPECIFIC ADENOSINE DEAMINASE 1"/>
    <property type="match status" value="1"/>
</dbReference>
<dbReference type="PANTHER" id="PTHR47803:SF1">
    <property type="entry name" value="TRNA-SPECIFIC ADENOSINE DEAMINASE 1"/>
    <property type="match status" value="1"/>
</dbReference>
<evidence type="ECO:0000313" key="3">
    <source>
        <dbReference type="EMBL" id="KIW25096.1"/>
    </source>
</evidence>
<feature type="domain" description="A to I editase" evidence="2">
    <location>
        <begin position="56"/>
        <end position="395"/>
    </location>
</feature>
<dbReference type="GO" id="GO:0002100">
    <property type="term" value="P:tRNA wobble adenosine to inosine editing"/>
    <property type="evidence" value="ECO:0007669"/>
    <property type="project" value="InterPro"/>
</dbReference>
<dbReference type="GO" id="GO:0003723">
    <property type="term" value="F:RNA binding"/>
    <property type="evidence" value="ECO:0007669"/>
    <property type="project" value="InterPro"/>
</dbReference>
<dbReference type="SMART" id="SM00552">
    <property type="entry name" value="ADEAMc"/>
    <property type="match status" value="1"/>
</dbReference>
<dbReference type="InterPro" id="IPR002466">
    <property type="entry name" value="A_deamin"/>
</dbReference>
<protein>
    <recommendedName>
        <fullName evidence="2">A to I editase domain-containing protein</fullName>
    </recommendedName>
</protein>
<gene>
    <name evidence="3" type="ORF">PV07_10762</name>
</gene>
<dbReference type="OrthoDB" id="10268011at2759"/>
<keyword evidence="4" id="KW-1185">Reference proteome</keyword>
<dbReference type="RefSeq" id="XP_016245312.1">
    <property type="nucleotide sequence ID" value="XM_016398121.1"/>
</dbReference>
<dbReference type="EMBL" id="KN847045">
    <property type="protein sequence ID" value="KIW25096.1"/>
    <property type="molecule type" value="Genomic_DNA"/>
</dbReference>